<dbReference type="AlphaFoldDB" id="A0A836I2E3"/>
<sequence>MEQQGETEVPPLSAPPIDAPPAQTSSFDPIADALLSLTDVFPAESDRQRTTQKKEDSDLNTESVQEDGSAIRVDTAQDTVNASAVKQEPESSGVDGGADFRVAAAVSLGSSSSSATKNVKKSVNSESKPPANDAGAKIEYSSAIAVKPKSTGWADQSRLSSAPSNSCSPRKIIRDACKRTEPSLDNLEGKTGAFYGPGGLSVNGQYKTIPEEYADYCCRNGISSNYRGPVYVVEDVCVPCHACGSPVDPVRRVPVGSLFFHEACLHCYLCGRRTGVAGLYLQVDRQALCSDCAGRGYEQWVPRQEAVSRGMVYGSIRGNAYAAIDTHDRSAEERQRRIWEGFKRKCTARVPVKAVGVCSTLNKSTIPGALPPSLTISSVHNRRNTSARSFALMERQQYYTQSDTNMLITVPDRAAPSPTNASRRQISSVAPRYGITDKGHT</sequence>
<feature type="compositionally biased region" description="Low complexity" evidence="4">
    <location>
        <begin position="111"/>
        <end position="128"/>
    </location>
</feature>
<feature type="compositionally biased region" description="Basic and acidic residues" evidence="4">
    <location>
        <begin position="44"/>
        <end position="57"/>
    </location>
</feature>
<evidence type="ECO:0000313" key="7">
    <source>
        <dbReference type="Proteomes" id="UP000674318"/>
    </source>
</evidence>
<gene>
    <name evidence="6" type="ORF">JKF63_02295</name>
</gene>
<dbReference type="GO" id="GO:0046872">
    <property type="term" value="F:metal ion binding"/>
    <property type="evidence" value="ECO:0007669"/>
    <property type="project" value="UniProtKB-KW"/>
</dbReference>
<evidence type="ECO:0000313" key="6">
    <source>
        <dbReference type="EMBL" id="KAG5495240.1"/>
    </source>
</evidence>
<dbReference type="Pfam" id="PF00412">
    <property type="entry name" value="LIM"/>
    <property type="match status" value="1"/>
</dbReference>
<keyword evidence="1 3" id="KW-0479">Metal-binding</keyword>
<dbReference type="PROSITE" id="PS50023">
    <property type="entry name" value="LIM_DOMAIN_2"/>
    <property type="match status" value="1"/>
</dbReference>
<proteinExistence type="predicted"/>
<dbReference type="Proteomes" id="UP000674318">
    <property type="component" value="Unassembled WGS sequence"/>
</dbReference>
<dbReference type="SMART" id="SM00132">
    <property type="entry name" value="LIM"/>
    <property type="match status" value="1"/>
</dbReference>
<keyword evidence="3" id="KW-0440">LIM domain</keyword>
<dbReference type="GeneID" id="94288412"/>
<feature type="region of interest" description="Disordered" evidence="4">
    <location>
        <begin position="1"/>
        <end position="98"/>
    </location>
</feature>
<organism evidence="6 7">
    <name type="scientific">Porcisia hertigi</name>
    <dbReference type="NCBI Taxonomy" id="2761500"/>
    <lineage>
        <taxon>Eukaryota</taxon>
        <taxon>Discoba</taxon>
        <taxon>Euglenozoa</taxon>
        <taxon>Kinetoplastea</taxon>
        <taxon>Metakinetoplastina</taxon>
        <taxon>Trypanosomatida</taxon>
        <taxon>Trypanosomatidae</taxon>
        <taxon>Leishmaniinae</taxon>
        <taxon>Porcisia</taxon>
    </lineage>
</organism>
<feature type="region of interest" description="Disordered" evidence="4">
    <location>
        <begin position="411"/>
        <end position="441"/>
    </location>
</feature>
<name>A0A836I2E3_9TRYP</name>
<protein>
    <recommendedName>
        <fullName evidence="5">LIM zinc-binding domain-containing protein</fullName>
    </recommendedName>
</protein>
<evidence type="ECO:0000259" key="5">
    <source>
        <dbReference type="PROSITE" id="PS50023"/>
    </source>
</evidence>
<dbReference type="CDD" id="cd08368">
    <property type="entry name" value="LIM"/>
    <property type="match status" value="1"/>
</dbReference>
<comment type="caution">
    <text evidence="6">The sequence shown here is derived from an EMBL/GenBank/DDBJ whole genome shotgun (WGS) entry which is preliminary data.</text>
</comment>
<accession>A0A836I2E3</accession>
<evidence type="ECO:0000256" key="2">
    <source>
        <dbReference type="ARBA" id="ARBA00022833"/>
    </source>
</evidence>
<feature type="domain" description="LIM zinc-binding" evidence="5">
    <location>
        <begin position="238"/>
        <end position="299"/>
    </location>
</feature>
<evidence type="ECO:0000256" key="4">
    <source>
        <dbReference type="SAM" id="MobiDB-lite"/>
    </source>
</evidence>
<keyword evidence="7" id="KW-1185">Reference proteome</keyword>
<feature type="region of interest" description="Disordered" evidence="4">
    <location>
        <begin position="111"/>
        <end position="134"/>
    </location>
</feature>
<dbReference type="RefSeq" id="XP_067754492.1">
    <property type="nucleotide sequence ID" value="XM_067898335.1"/>
</dbReference>
<dbReference type="InterPro" id="IPR001781">
    <property type="entry name" value="Znf_LIM"/>
</dbReference>
<reference evidence="6 7" key="1">
    <citation type="submission" date="2021-02" db="EMBL/GenBank/DDBJ databases">
        <title>Porcisia hertigi Genome sequencing and assembly.</title>
        <authorList>
            <person name="Almutairi H."/>
            <person name="Gatherer D."/>
        </authorList>
    </citation>
    <scope>NUCLEOTIDE SEQUENCE [LARGE SCALE GENOMIC DNA]</scope>
    <source>
        <strain evidence="6 7">C119</strain>
    </source>
</reference>
<evidence type="ECO:0000256" key="3">
    <source>
        <dbReference type="PROSITE-ProRule" id="PRU00125"/>
    </source>
</evidence>
<dbReference type="Gene3D" id="2.10.110.10">
    <property type="entry name" value="Cysteine Rich Protein"/>
    <property type="match status" value="1"/>
</dbReference>
<dbReference type="KEGG" id="phet:94288412"/>
<feature type="compositionally biased region" description="Polar residues" evidence="4">
    <location>
        <begin position="417"/>
        <end position="428"/>
    </location>
</feature>
<dbReference type="EMBL" id="JAFJZO010000033">
    <property type="protein sequence ID" value="KAG5495240.1"/>
    <property type="molecule type" value="Genomic_DNA"/>
</dbReference>
<keyword evidence="2 3" id="KW-0862">Zinc</keyword>
<evidence type="ECO:0000256" key="1">
    <source>
        <dbReference type="ARBA" id="ARBA00022723"/>
    </source>
</evidence>
<dbReference type="OrthoDB" id="249790at2759"/>